<accession>A0A7S0AWE6</accession>
<dbReference type="SUPFAM" id="SSF48371">
    <property type="entry name" value="ARM repeat"/>
    <property type="match status" value="1"/>
</dbReference>
<dbReference type="EMBL" id="HBEG01037093">
    <property type="protein sequence ID" value="CAD8376094.1"/>
    <property type="molecule type" value="Transcribed_RNA"/>
</dbReference>
<proteinExistence type="predicted"/>
<dbReference type="InterPro" id="IPR016024">
    <property type="entry name" value="ARM-type_fold"/>
</dbReference>
<reference evidence="1" key="1">
    <citation type="submission" date="2021-01" db="EMBL/GenBank/DDBJ databases">
        <authorList>
            <person name="Corre E."/>
            <person name="Pelletier E."/>
            <person name="Niang G."/>
            <person name="Scheremetjew M."/>
            <person name="Finn R."/>
            <person name="Kale V."/>
            <person name="Holt S."/>
            <person name="Cochrane G."/>
            <person name="Meng A."/>
            <person name="Brown T."/>
            <person name="Cohen L."/>
        </authorList>
    </citation>
    <scope>NUCLEOTIDE SEQUENCE</scope>
    <source>
        <strain evidence="1">Pbaha01</strain>
    </source>
</reference>
<organism evidence="1">
    <name type="scientific">Pyrodinium bahamense</name>
    <dbReference type="NCBI Taxonomy" id="73915"/>
    <lineage>
        <taxon>Eukaryota</taxon>
        <taxon>Sar</taxon>
        <taxon>Alveolata</taxon>
        <taxon>Dinophyceae</taxon>
        <taxon>Gonyaulacales</taxon>
        <taxon>Pyrocystaceae</taxon>
        <taxon>Pyrodinium</taxon>
    </lineage>
</organism>
<sequence>MAQDIAQIRFLHPHSQIPRVAAPRVSTMNYNYDTEQDLDWAADQLRRQKNLGSGLPDMAIRRVTASLTAPQNLTLTSPLATSVGAPVPEDSTMGSALSALAINSGSPEQCRQICDSLLALLGEKDRVALHTEFVQLKGVEALLGVVKTHGGDTCLAALQVLDKLSRTSAREISAAGGIDDIMHCLGVEGQAPRTVEVALRVLHGLTFDNDAKQQVLRRNVREKAEDLVENRPWEKGLQGSITDPDEEEHTAQAWADVISIATRLLQRLGGAGSGQRPRRP</sequence>
<dbReference type="InterPro" id="IPR011989">
    <property type="entry name" value="ARM-like"/>
</dbReference>
<evidence type="ECO:0000313" key="1">
    <source>
        <dbReference type="EMBL" id="CAD8376094.1"/>
    </source>
</evidence>
<name>A0A7S0AWE6_9DINO</name>
<dbReference type="AlphaFoldDB" id="A0A7S0AWE6"/>
<gene>
    <name evidence="1" type="ORF">PBAH0796_LOCUS22647</name>
</gene>
<dbReference type="Gene3D" id="1.25.10.10">
    <property type="entry name" value="Leucine-rich Repeat Variant"/>
    <property type="match status" value="1"/>
</dbReference>
<protein>
    <submittedName>
        <fullName evidence="1">Uncharacterized protein</fullName>
    </submittedName>
</protein>